<dbReference type="Gene3D" id="3.60.10.10">
    <property type="entry name" value="Endonuclease/exonuclease/phosphatase"/>
    <property type="match status" value="1"/>
</dbReference>
<dbReference type="SUPFAM" id="SSF56219">
    <property type="entry name" value="DNase I-like"/>
    <property type="match status" value="1"/>
</dbReference>
<dbReference type="EMBL" id="JAIWYP010000004">
    <property type="protein sequence ID" value="KAH3832139.1"/>
    <property type="molecule type" value="Genomic_DNA"/>
</dbReference>
<reference evidence="1" key="2">
    <citation type="submission" date="2020-11" db="EMBL/GenBank/DDBJ databases">
        <authorList>
            <person name="McCartney M.A."/>
            <person name="Auch B."/>
            <person name="Kono T."/>
            <person name="Mallez S."/>
            <person name="Becker A."/>
            <person name="Gohl D.M."/>
            <person name="Silverstein K.A.T."/>
            <person name="Koren S."/>
            <person name="Bechman K.B."/>
            <person name="Herman A."/>
            <person name="Abrahante J.E."/>
            <person name="Garbe J."/>
        </authorList>
    </citation>
    <scope>NUCLEOTIDE SEQUENCE</scope>
    <source>
        <strain evidence="1">Duluth1</strain>
        <tissue evidence="1">Whole animal</tissue>
    </source>
</reference>
<keyword evidence="2" id="KW-1185">Reference proteome</keyword>
<evidence type="ECO:0008006" key="3">
    <source>
        <dbReference type="Google" id="ProtNLM"/>
    </source>
</evidence>
<protein>
    <recommendedName>
        <fullName evidence="3">Endonuclease/exonuclease/phosphatase domain-containing protein</fullName>
    </recommendedName>
</protein>
<comment type="caution">
    <text evidence="1">The sequence shown here is derived from an EMBL/GenBank/DDBJ whole genome shotgun (WGS) entry which is preliminary data.</text>
</comment>
<sequence length="159" mass="18278">MDLDQEDENTMNAKFLNIRSLKAHHEDLFRETCVNNSQVICLCETKLTNYDKYEIERMVCISVNNSHGSVVFTSTSFERQNIIIAAKLESIEAIALKVKSVTIVYVYFPPTTSLTVVKKDFQSLLQELKPSSENNCVILCDCNLDNNKRQRFLCTIIWT</sequence>
<evidence type="ECO:0000313" key="2">
    <source>
        <dbReference type="Proteomes" id="UP000828390"/>
    </source>
</evidence>
<dbReference type="Proteomes" id="UP000828390">
    <property type="component" value="Unassembled WGS sequence"/>
</dbReference>
<reference evidence="1" key="1">
    <citation type="journal article" date="2019" name="bioRxiv">
        <title>The Genome of the Zebra Mussel, Dreissena polymorpha: A Resource for Invasive Species Research.</title>
        <authorList>
            <person name="McCartney M.A."/>
            <person name="Auch B."/>
            <person name="Kono T."/>
            <person name="Mallez S."/>
            <person name="Zhang Y."/>
            <person name="Obille A."/>
            <person name="Becker A."/>
            <person name="Abrahante J.E."/>
            <person name="Garbe J."/>
            <person name="Badalamenti J.P."/>
            <person name="Herman A."/>
            <person name="Mangelson H."/>
            <person name="Liachko I."/>
            <person name="Sullivan S."/>
            <person name="Sone E.D."/>
            <person name="Koren S."/>
            <person name="Silverstein K.A.T."/>
            <person name="Beckman K.B."/>
            <person name="Gohl D.M."/>
        </authorList>
    </citation>
    <scope>NUCLEOTIDE SEQUENCE</scope>
    <source>
        <strain evidence="1">Duluth1</strain>
        <tissue evidence="1">Whole animal</tissue>
    </source>
</reference>
<accession>A0A9D4HEQ5</accession>
<proteinExistence type="predicted"/>
<gene>
    <name evidence="1" type="ORF">DPMN_105416</name>
</gene>
<name>A0A9D4HEQ5_DREPO</name>
<organism evidence="1 2">
    <name type="scientific">Dreissena polymorpha</name>
    <name type="common">Zebra mussel</name>
    <name type="synonym">Mytilus polymorpha</name>
    <dbReference type="NCBI Taxonomy" id="45954"/>
    <lineage>
        <taxon>Eukaryota</taxon>
        <taxon>Metazoa</taxon>
        <taxon>Spiralia</taxon>
        <taxon>Lophotrochozoa</taxon>
        <taxon>Mollusca</taxon>
        <taxon>Bivalvia</taxon>
        <taxon>Autobranchia</taxon>
        <taxon>Heteroconchia</taxon>
        <taxon>Euheterodonta</taxon>
        <taxon>Imparidentia</taxon>
        <taxon>Neoheterodontei</taxon>
        <taxon>Myida</taxon>
        <taxon>Dreissenoidea</taxon>
        <taxon>Dreissenidae</taxon>
        <taxon>Dreissena</taxon>
    </lineage>
</organism>
<evidence type="ECO:0000313" key="1">
    <source>
        <dbReference type="EMBL" id="KAH3832139.1"/>
    </source>
</evidence>
<dbReference type="InterPro" id="IPR036691">
    <property type="entry name" value="Endo/exonu/phosph_ase_sf"/>
</dbReference>
<dbReference type="AlphaFoldDB" id="A0A9D4HEQ5"/>